<dbReference type="CDD" id="cd02523">
    <property type="entry name" value="PC_cytidylyltransferase"/>
    <property type="match status" value="1"/>
</dbReference>
<dbReference type="PANTHER" id="PTHR43584">
    <property type="entry name" value="NUCLEOTIDYL TRANSFERASE"/>
    <property type="match status" value="1"/>
</dbReference>
<reference evidence="4" key="1">
    <citation type="submission" date="2018-05" db="EMBL/GenBank/DDBJ databases">
        <authorList>
            <person name="Lanie J.A."/>
            <person name="Ng W.-L."/>
            <person name="Kazmierczak K.M."/>
            <person name="Andrzejewski T.M."/>
            <person name="Davidsen T.M."/>
            <person name="Wayne K.J."/>
            <person name="Tettelin H."/>
            <person name="Glass J.I."/>
            <person name="Rusch D."/>
            <person name="Podicherti R."/>
            <person name="Tsui H.-C.T."/>
            <person name="Winkler M.E."/>
        </authorList>
    </citation>
    <scope>NUCLEOTIDE SEQUENCE</scope>
</reference>
<dbReference type="InterPro" id="IPR050065">
    <property type="entry name" value="GlmU-like"/>
</dbReference>
<feature type="domain" description="MobA-like NTP transferase" evidence="3">
    <location>
        <begin position="4"/>
        <end position="117"/>
    </location>
</feature>
<dbReference type="InterPro" id="IPR029044">
    <property type="entry name" value="Nucleotide-diphossugar_trans"/>
</dbReference>
<evidence type="ECO:0000313" key="4">
    <source>
        <dbReference type="EMBL" id="SVC81993.1"/>
    </source>
</evidence>
<name>A0A382Q8T6_9ZZZZ</name>
<dbReference type="EMBL" id="UINC01112800">
    <property type="protein sequence ID" value="SVC81993.1"/>
    <property type="molecule type" value="Genomic_DNA"/>
</dbReference>
<dbReference type="PANTHER" id="PTHR43584:SF8">
    <property type="entry name" value="N-ACETYLMURAMATE ALPHA-1-PHOSPHATE URIDYLYLTRANSFERASE"/>
    <property type="match status" value="1"/>
</dbReference>
<keyword evidence="1" id="KW-0808">Transferase</keyword>
<evidence type="ECO:0000256" key="1">
    <source>
        <dbReference type="ARBA" id="ARBA00022679"/>
    </source>
</evidence>
<dbReference type="SUPFAM" id="SSF53448">
    <property type="entry name" value="Nucleotide-diphospho-sugar transferases"/>
    <property type="match status" value="1"/>
</dbReference>
<protein>
    <recommendedName>
        <fullName evidence="3">MobA-like NTP transferase domain-containing protein</fullName>
    </recommendedName>
</protein>
<dbReference type="Pfam" id="PF12804">
    <property type="entry name" value="NTP_transf_3"/>
    <property type="match status" value="1"/>
</dbReference>
<dbReference type="AlphaFoldDB" id="A0A382Q8T6"/>
<gene>
    <name evidence="4" type="ORF">METZ01_LOCUS334847</name>
</gene>
<evidence type="ECO:0000259" key="3">
    <source>
        <dbReference type="Pfam" id="PF12804"/>
    </source>
</evidence>
<sequence length="187" mass="20861">MVRAIILAAGRGSRMDVSTDALPKCLITLAGRRLLDRQIDSLSNGGVTEIGIVTGYAANYLSQEPLVRFHNEQWETTDMVTSLECANSWLDNSPCIVSYSDIFYDSSAIATLVRSADDLAITFDQEWLDQWQARFIDPLSDAETFKLNNSGYLTEIGKRTCDISEIQGQYMGLLRFTPTGWKAFLQA</sequence>
<keyword evidence="2" id="KW-0548">Nucleotidyltransferase</keyword>
<dbReference type="Gene3D" id="3.90.550.10">
    <property type="entry name" value="Spore Coat Polysaccharide Biosynthesis Protein SpsA, Chain A"/>
    <property type="match status" value="1"/>
</dbReference>
<proteinExistence type="predicted"/>
<evidence type="ECO:0000256" key="2">
    <source>
        <dbReference type="ARBA" id="ARBA00022695"/>
    </source>
</evidence>
<dbReference type="InterPro" id="IPR025877">
    <property type="entry name" value="MobA-like_NTP_Trfase"/>
</dbReference>
<feature type="non-terminal residue" evidence="4">
    <location>
        <position position="187"/>
    </location>
</feature>
<dbReference type="GO" id="GO:0016779">
    <property type="term" value="F:nucleotidyltransferase activity"/>
    <property type="evidence" value="ECO:0007669"/>
    <property type="project" value="UniProtKB-KW"/>
</dbReference>
<organism evidence="4">
    <name type="scientific">marine metagenome</name>
    <dbReference type="NCBI Taxonomy" id="408172"/>
    <lineage>
        <taxon>unclassified sequences</taxon>
        <taxon>metagenomes</taxon>
        <taxon>ecological metagenomes</taxon>
    </lineage>
</organism>
<accession>A0A382Q8T6</accession>